<dbReference type="OrthoDB" id="4380123at2"/>
<evidence type="ECO:0008006" key="3">
    <source>
        <dbReference type="Google" id="ProtNLM"/>
    </source>
</evidence>
<name>A0A078MDG0_9STAP</name>
<sequence length="257" mass="28740">MCLINFNIGSHDKYKMIIAANRDEFYARPTASLHYWDDHKNILGGRDLKAHGTWLAVSKSGKIGALTNIRTPEEMTAEAKKSRGELVVNYLLSEDNPQDYLTALTAHSSDYAGFNLLAGTPDELYYMNNYDNNISRVADGTHGLSNEFLDTPWPKVVIGKDQLDKVISEDDINIDALFALLRIDTKAADDIVQQTGVDFELEKKLSPLFIDIPDFDYGTRCSTVVLVDRQNNITLIERTFKNGVETGEISETIAVSK</sequence>
<dbReference type="PANTHER" id="PTHR17985">
    <property type="entry name" value="SER/THR-RICH PROTEIN T10 IN DGCR REGION"/>
    <property type="match status" value="1"/>
</dbReference>
<protein>
    <recommendedName>
        <fullName evidence="3">NRDE family protein</fullName>
    </recommendedName>
</protein>
<dbReference type="HOGENOM" id="CLU_047037_1_1_9"/>
<dbReference type="InterPro" id="IPR008551">
    <property type="entry name" value="TANGO2"/>
</dbReference>
<dbReference type="eggNOG" id="COG3332">
    <property type="taxonomic scope" value="Bacteria"/>
</dbReference>
<accession>A0A078MDG0</accession>
<dbReference type="EMBL" id="CCSE01000001">
    <property type="protein sequence ID" value="CEA03482.1"/>
    <property type="molecule type" value="Genomic_DNA"/>
</dbReference>
<dbReference type="Pfam" id="PF05742">
    <property type="entry name" value="TANGO2"/>
    <property type="match status" value="1"/>
</dbReference>
<keyword evidence="2" id="KW-1185">Reference proteome</keyword>
<gene>
    <name evidence="1" type="ORF">BN1048_02101</name>
</gene>
<evidence type="ECO:0000313" key="2">
    <source>
        <dbReference type="Proteomes" id="UP000044136"/>
    </source>
</evidence>
<dbReference type="RefSeq" id="WP_035810997.1">
    <property type="nucleotide sequence ID" value="NZ_CCSE01000001.1"/>
</dbReference>
<dbReference type="STRING" id="1461582.BN1048_02101"/>
<dbReference type="Proteomes" id="UP000044136">
    <property type="component" value="Unassembled WGS sequence"/>
</dbReference>
<evidence type="ECO:0000313" key="1">
    <source>
        <dbReference type="EMBL" id="CEA03482.1"/>
    </source>
</evidence>
<organism evidence="1 2">
    <name type="scientific">Jeotgalicoccus saudimassiliensis</name>
    <dbReference type="NCBI Taxonomy" id="1461582"/>
    <lineage>
        <taxon>Bacteria</taxon>
        <taxon>Bacillati</taxon>
        <taxon>Bacillota</taxon>
        <taxon>Bacilli</taxon>
        <taxon>Bacillales</taxon>
        <taxon>Staphylococcaceae</taxon>
        <taxon>Jeotgalicoccus</taxon>
    </lineage>
</organism>
<reference evidence="1 2" key="1">
    <citation type="submission" date="2014-07" db="EMBL/GenBank/DDBJ databases">
        <authorList>
            <person name="Urmite Genomes Urmite Genomes"/>
        </authorList>
    </citation>
    <scope>NUCLEOTIDE SEQUENCE [LARGE SCALE GENOMIC DNA]</scope>
    <source>
        <strain evidence="1 2">13MG44_air</strain>
    </source>
</reference>
<dbReference type="AlphaFoldDB" id="A0A078MDG0"/>
<proteinExistence type="predicted"/>
<dbReference type="PANTHER" id="PTHR17985:SF8">
    <property type="entry name" value="TRANSPORT AND GOLGI ORGANIZATION PROTEIN 2 HOMOLOG"/>
    <property type="match status" value="1"/>
</dbReference>